<sequence length="347" mass="39250">MYKEIYNIIILIELLLFILPSTGKKIEFYSLSPIRIFKSNNTNIHNSNYISKNKKTKEHSNNYKNYTEPIYDIKIKNITFTGDDVFIKNFTLSSNEILLENQNINYNFTNVLLKKEETIDKNLDGVMVLGNNETVNENFENSPFVIENINTINSKLENNKLYQYNKIYELHCDEKPIYKINDANVDFYNDDCHTLTFYCKENGQPLSTDSTDTYISPEEINNGCKLVTKKLNKTKRTDSNNDDIDDSYFNSDKYNECDFVSGSLSAFLAAASVVVPVFGELSAPVVLASGLAGASAGVSTVTCIYDFAMNHKDDDYCCKSDVTNCGGGYAACSPIITHSCLRTYDIK</sequence>
<feature type="signal peptide" evidence="1">
    <location>
        <begin position="1"/>
        <end position="23"/>
    </location>
</feature>
<feature type="chain" id="PRO_5012711388" evidence="1">
    <location>
        <begin position="24"/>
        <end position="347"/>
    </location>
</feature>
<dbReference type="Proteomes" id="UP000193920">
    <property type="component" value="Unassembled WGS sequence"/>
</dbReference>
<name>A0A1Y2AX38_9FUNG</name>
<organism evidence="2 3">
    <name type="scientific">Neocallimastix californiae</name>
    <dbReference type="NCBI Taxonomy" id="1754190"/>
    <lineage>
        <taxon>Eukaryota</taxon>
        <taxon>Fungi</taxon>
        <taxon>Fungi incertae sedis</taxon>
        <taxon>Chytridiomycota</taxon>
        <taxon>Chytridiomycota incertae sedis</taxon>
        <taxon>Neocallimastigomycetes</taxon>
        <taxon>Neocallimastigales</taxon>
        <taxon>Neocallimastigaceae</taxon>
        <taxon>Neocallimastix</taxon>
    </lineage>
</organism>
<comment type="caution">
    <text evidence="2">The sequence shown here is derived from an EMBL/GenBank/DDBJ whole genome shotgun (WGS) entry which is preliminary data.</text>
</comment>
<keyword evidence="1" id="KW-0732">Signal</keyword>
<evidence type="ECO:0000313" key="2">
    <source>
        <dbReference type="EMBL" id="ORY27131.1"/>
    </source>
</evidence>
<proteinExistence type="predicted"/>
<dbReference type="AlphaFoldDB" id="A0A1Y2AX38"/>
<protein>
    <submittedName>
        <fullName evidence="2">Uncharacterized protein</fullName>
    </submittedName>
</protein>
<gene>
    <name evidence="2" type="ORF">LY90DRAFT_513516</name>
</gene>
<evidence type="ECO:0000313" key="3">
    <source>
        <dbReference type="Proteomes" id="UP000193920"/>
    </source>
</evidence>
<accession>A0A1Y2AX38</accession>
<evidence type="ECO:0000256" key="1">
    <source>
        <dbReference type="SAM" id="SignalP"/>
    </source>
</evidence>
<keyword evidence="3" id="KW-1185">Reference proteome</keyword>
<reference evidence="2 3" key="1">
    <citation type="submission" date="2016-08" db="EMBL/GenBank/DDBJ databases">
        <title>A Parts List for Fungal Cellulosomes Revealed by Comparative Genomics.</title>
        <authorList>
            <consortium name="DOE Joint Genome Institute"/>
            <person name="Haitjema C.H."/>
            <person name="Gilmore S.P."/>
            <person name="Henske J.K."/>
            <person name="Solomon K.V."/>
            <person name="De Groot R."/>
            <person name="Kuo A."/>
            <person name="Mondo S.J."/>
            <person name="Salamov A.A."/>
            <person name="Labutti K."/>
            <person name="Zhao Z."/>
            <person name="Chiniquy J."/>
            <person name="Barry K."/>
            <person name="Brewer H.M."/>
            <person name="Purvine S.O."/>
            <person name="Wright A.T."/>
            <person name="Boxma B."/>
            <person name="Van Alen T."/>
            <person name="Hackstein J.H."/>
            <person name="Baker S.E."/>
            <person name="Grigoriev I.V."/>
            <person name="O'Malley M.A."/>
        </authorList>
    </citation>
    <scope>NUCLEOTIDE SEQUENCE [LARGE SCALE GENOMIC DNA]</scope>
    <source>
        <strain evidence="2 3">G1</strain>
    </source>
</reference>
<dbReference type="EMBL" id="MCOG01000195">
    <property type="protein sequence ID" value="ORY27131.1"/>
    <property type="molecule type" value="Genomic_DNA"/>
</dbReference>